<comment type="caution">
    <text evidence="1">The sequence shown here is derived from an EMBL/GenBank/DDBJ whole genome shotgun (WGS) entry which is preliminary data.</text>
</comment>
<dbReference type="AlphaFoldDB" id="A0A0F0HBI6"/>
<evidence type="ECO:0000313" key="1">
    <source>
        <dbReference type="EMBL" id="KJK51702.1"/>
    </source>
</evidence>
<dbReference type="Pfam" id="PF19787">
    <property type="entry name" value="DUF6271"/>
    <property type="match status" value="1"/>
</dbReference>
<gene>
    <name evidence="1" type="ORF">UK23_06225</name>
</gene>
<evidence type="ECO:0000313" key="2">
    <source>
        <dbReference type="Proteomes" id="UP000033393"/>
    </source>
</evidence>
<dbReference type="InterPro" id="IPR046238">
    <property type="entry name" value="DUF6271"/>
</dbReference>
<sequence>MRRICLTLPTNRPCADTLTAVAQEASWAAGHFGVEVVLLVLDSSSRVSFARHAAVLAGSPRSGATVLHLDEDDQRAFLRQVVDGAGVLKPDLLLDLMLPAGVSYGACTNRAFLLAAALGCESVHRRDSDFRYQIHDGTKVFPVLHELTSLGWRARDVIGSVTETDLDPAHLDRPVVLAGGSFIGELSVDIGEIAALDKEVYYDVVGLWAPAGWSREEKRKLADDSFAGAGDEPFTGDHSVLSVVDPMHVDMCNIAFYQVHEQMPLSPATDTIGSDYFLHHLVRSAGLPGVLHNRHIVNYHTAERKTGAGFDAYHLRLTKFFLSMLYLHFVYDRMAELGDSLLDSRFHVRTPVVAELIRNSTELAEDENAERLDVLGRSYRKLGGRYAAFAATLPERGPLLLAEAERDAADFALLAEDWAALVSRSKATPLRQNR</sequence>
<keyword evidence="2" id="KW-1185">Reference proteome</keyword>
<dbReference type="RefSeq" id="WP_045310385.1">
    <property type="nucleotide sequence ID" value="NZ_JYJG01000029.1"/>
</dbReference>
<protein>
    <submittedName>
        <fullName evidence="1">Uncharacterized protein</fullName>
    </submittedName>
</protein>
<name>A0A0F0HBI6_LENAE</name>
<dbReference type="PATRIC" id="fig|68170.10.peg.6820"/>
<organism evidence="1 2">
    <name type="scientific">Lentzea aerocolonigenes</name>
    <name type="common">Lechevalieria aerocolonigenes</name>
    <name type="synonym">Saccharothrix aerocolonigenes</name>
    <dbReference type="NCBI Taxonomy" id="68170"/>
    <lineage>
        <taxon>Bacteria</taxon>
        <taxon>Bacillati</taxon>
        <taxon>Actinomycetota</taxon>
        <taxon>Actinomycetes</taxon>
        <taxon>Pseudonocardiales</taxon>
        <taxon>Pseudonocardiaceae</taxon>
        <taxon>Lentzea</taxon>
    </lineage>
</organism>
<dbReference type="OrthoDB" id="3285495at2"/>
<reference evidence="1 2" key="1">
    <citation type="submission" date="2015-02" db="EMBL/GenBank/DDBJ databases">
        <authorList>
            <person name="Ju K.-S."/>
            <person name="Doroghazi J.R."/>
            <person name="Metcalf W."/>
        </authorList>
    </citation>
    <scope>NUCLEOTIDE SEQUENCE [LARGE SCALE GENOMIC DNA]</scope>
    <source>
        <strain evidence="1 2">NRRL B-16140</strain>
    </source>
</reference>
<dbReference type="Proteomes" id="UP000033393">
    <property type="component" value="Unassembled WGS sequence"/>
</dbReference>
<proteinExistence type="predicted"/>
<accession>A0A0F0HBI6</accession>
<dbReference type="EMBL" id="JYJG01000029">
    <property type="protein sequence ID" value="KJK51702.1"/>
    <property type="molecule type" value="Genomic_DNA"/>
</dbReference>